<keyword evidence="4 7" id="KW-0812">Transmembrane</keyword>
<feature type="transmembrane region" description="Helical" evidence="7">
    <location>
        <begin position="448"/>
        <end position="470"/>
    </location>
</feature>
<dbReference type="InterPro" id="IPR031312">
    <property type="entry name" value="Na/sul_symport_CS"/>
</dbReference>
<proteinExistence type="inferred from homology"/>
<dbReference type="GO" id="GO:0015137">
    <property type="term" value="F:citrate transmembrane transporter activity"/>
    <property type="evidence" value="ECO:0007669"/>
    <property type="project" value="TreeGrafter"/>
</dbReference>
<comment type="caution">
    <text evidence="8">The sequence shown here is derived from an EMBL/GenBank/DDBJ whole genome shotgun (WGS) entry which is preliminary data.</text>
</comment>
<protein>
    <submittedName>
        <fullName evidence="8">Uncharacterized protein</fullName>
    </submittedName>
</protein>
<feature type="transmembrane region" description="Helical" evidence="7">
    <location>
        <begin position="214"/>
        <end position="236"/>
    </location>
</feature>
<dbReference type="GO" id="GO:0015141">
    <property type="term" value="F:succinate transmembrane transporter activity"/>
    <property type="evidence" value="ECO:0007669"/>
    <property type="project" value="TreeGrafter"/>
</dbReference>
<dbReference type="AlphaFoldDB" id="A0AA88HMR7"/>
<dbReference type="PANTHER" id="PTHR10283:SF82">
    <property type="entry name" value="SOLUTE CARRIER FAMILY 13 MEMBER 2"/>
    <property type="match status" value="1"/>
</dbReference>
<feature type="transmembrane region" description="Helical" evidence="7">
    <location>
        <begin position="490"/>
        <end position="510"/>
    </location>
</feature>
<keyword evidence="9" id="KW-1185">Reference proteome</keyword>
<reference evidence="8" key="1">
    <citation type="submission" date="2023-07" db="EMBL/GenBank/DDBJ databases">
        <title>Chromosome-level genome assembly of Artemia franciscana.</title>
        <authorList>
            <person name="Jo E."/>
        </authorList>
    </citation>
    <scope>NUCLEOTIDE SEQUENCE</scope>
    <source>
        <tissue evidence="8">Whole body</tissue>
    </source>
</reference>
<dbReference type="EMBL" id="JAVRJZ010000013">
    <property type="protein sequence ID" value="KAK2714008.1"/>
    <property type="molecule type" value="Genomic_DNA"/>
</dbReference>
<dbReference type="Proteomes" id="UP001187531">
    <property type="component" value="Unassembled WGS sequence"/>
</dbReference>
<evidence type="ECO:0000256" key="1">
    <source>
        <dbReference type="ARBA" id="ARBA00004141"/>
    </source>
</evidence>
<gene>
    <name evidence="8" type="ORF">QYM36_008568</name>
</gene>
<feature type="transmembrane region" description="Helical" evidence="7">
    <location>
        <begin position="268"/>
        <end position="289"/>
    </location>
</feature>
<sequence length="573" mass="63611">MDFLRQNVFPYWKSILVILIPLALLPLPVVIPTSESRCGYVVILMALYWMTEAVPLAITSLLPVVLFPLLGIMSTGDVCIAYMKETNMMFIGGLMVAIAIEHCNLHKRIALGVLLMVGSSPRWLMLGFMITTMFLSMWISNTAATAMMVPIVLAIIDEIYKDEEEEVFHDEYMSNELKLEEKPTKEEEYLESVVSSQQVIVTARKPDKRRSKKNVLRASLLAVAYSANIGGTGTIIGSSPQLAFKGILATLYPEQTDMNFATWMAFNVPGMLINVFIAWIWLQLLFIGFDWKAERENKQAQQKARALIKMKLKELGPMTFHEAMVLTLFIILALLWFFRDPQFIPGWAAPWHEIGIQVEDATAAILIVTLMFMIPAQPDFWCLRPKEATGKVKAGPALLNWQVCQDKIPWGIVLLLGGGFALSDAVKVSGLSDWLGIQLEGLKVLPQFAILVIVCVMTAIVTEVASNTATANILLPVLAKMSEQIGVNPLYLMLPAAVTCSYAFMLPVATPPNAIVFTAGKMKAKEMIKTGFMMNIFCVIVLCALTETLGVALFDIKTFPDWANKTEITIVSP</sequence>
<evidence type="ECO:0000256" key="6">
    <source>
        <dbReference type="ARBA" id="ARBA00023136"/>
    </source>
</evidence>
<accession>A0AA88HMR7</accession>
<evidence type="ECO:0000256" key="4">
    <source>
        <dbReference type="ARBA" id="ARBA00022692"/>
    </source>
</evidence>
<evidence type="ECO:0000313" key="9">
    <source>
        <dbReference type="Proteomes" id="UP001187531"/>
    </source>
</evidence>
<feature type="transmembrane region" description="Helical" evidence="7">
    <location>
        <begin position="531"/>
        <end position="554"/>
    </location>
</feature>
<dbReference type="CDD" id="cd01115">
    <property type="entry name" value="SLC13_permease"/>
    <property type="match status" value="1"/>
</dbReference>
<evidence type="ECO:0000256" key="2">
    <source>
        <dbReference type="ARBA" id="ARBA00006772"/>
    </source>
</evidence>
<dbReference type="Pfam" id="PF00939">
    <property type="entry name" value="Na_sulph_symp"/>
    <property type="match status" value="1"/>
</dbReference>
<feature type="transmembrane region" description="Helical" evidence="7">
    <location>
        <begin position="123"/>
        <end position="156"/>
    </location>
</feature>
<feature type="transmembrane region" description="Helical" evidence="7">
    <location>
        <begin position="319"/>
        <end position="338"/>
    </location>
</feature>
<feature type="transmembrane region" description="Helical" evidence="7">
    <location>
        <begin position="358"/>
        <end position="376"/>
    </location>
</feature>
<dbReference type="InterPro" id="IPR001898">
    <property type="entry name" value="SLC13A/DASS"/>
</dbReference>
<dbReference type="PROSITE" id="PS01271">
    <property type="entry name" value="NA_SULFATE"/>
    <property type="match status" value="1"/>
</dbReference>
<evidence type="ECO:0000256" key="7">
    <source>
        <dbReference type="SAM" id="Phobius"/>
    </source>
</evidence>
<comment type="similarity">
    <text evidence="2">Belongs to the SLC13A/DASS transporter (TC 2.A.47) family. NADC subfamily.</text>
</comment>
<evidence type="ECO:0000256" key="3">
    <source>
        <dbReference type="ARBA" id="ARBA00022448"/>
    </source>
</evidence>
<keyword evidence="5 7" id="KW-1133">Transmembrane helix</keyword>
<keyword evidence="6 7" id="KW-0472">Membrane</keyword>
<name>A0AA88HMR7_ARTSF</name>
<organism evidence="8 9">
    <name type="scientific">Artemia franciscana</name>
    <name type="common">Brine shrimp</name>
    <name type="synonym">Artemia sanfranciscana</name>
    <dbReference type="NCBI Taxonomy" id="6661"/>
    <lineage>
        <taxon>Eukaryota</taxon>
        <taxon>Metazoa</taxon>
        <taxon>Ecdysozoa</taxon>
        <taxon>Arthropoda</taxon>
        <taxon>Crustacea</taxon>
        <taxon>Branchiopoda</taxon>
        <taxon>Anostraca</taxon>
        <taxon>Artemiidae</taxon>
        <taxon>Artemia</taxon>
    </lineage>
</organism>
<evidence type="ECO:0000256" key="5">
    <source>
        <dbReference type="ARBA" id="ARBA00022989"/>
    </source>
</evidence>
<keyword evidence="3" id="KW-0813">Transport</keyword>
<feature type="transmembrane region" description="Helical" evidence="7">
    <location>
        <begin position="12"/>
        <end position="31"/>
    </location>
</feature>
<comment type="subcellular location">
    <subcellularLocation>
        <location evidence="1">Membrane</location>
        <topology evidence="1">Multi-pass membrane protein</topology>
    </subcellularLocation>
</comment>
<dbReference type="GO" id="GO:0005886">
    <property type="term" value="C:plasma membrane"/>
    <property type="evidence" value="ECO:0007669"/>
    <property type="project" value="TreeGrafter"/>
</dbReference>
<dbReference type="PANTHER" id="PTHR10283">
    <property type="entry name" value="SOLUTE CARRIER FAMILY 13 MEMBER"/>
    <property type="match status" value="1"/>
</dbReference>
<evidence type="ECO:0000313" key="8">
    <source>
        <dbReference type="EMBL" id="KAK2714008.1"/>
    </source>
</evidence>